<evidence type="ECO:0000256" key="1">
    <source>
        <dbReference type="SAM" id="MobiDB-lite"/>
    </source>
</evidence>
<evidence type="ECO:0000313" key="2">
    <source>
        <dbReference type="EMBL" id="KDP46374.1"/>
    </source>
</evidence>
<dbReference type="AlphaFoldDB" id="A0A067LPC9"/>
<name>A0A067LPC9_JATCU</name>
<feature type="region of interest" description="Disordered" evidence="1">
    <location>
        <begin position="91"/>
        <end position="119"/>
    </location>
</feature>
<sequence>MLTWSEMNRMVAGEMLEMRRGPVISWCRQKVEEQETRRDFLIEGSCGSPAPSTCARNKRGERKGGRNPLRRGGAAKRRWWWWRALWPSRKNGEGRKKKCAAAGKRGEEKKKKERKIWSF</sequence>
<reference evidence="2 3" key="1">
    <citation type="journal article" date="2014" name="PLoS ONE">
        <title>Global Analysis of Gene Expression Profiles in Physic Nut (Jatropha curcas L.) Seedlings Exposed to Salt Stress.</title>
        <authorList>
            <person name="Zhang L."/>
            <person name="Zhang C."/>
            <person name="Wu P."/>
            <person name="Chen Y."/>
            <person name="Li M."/>
            <person name="Jiang H."/>
            <person name="Wu G."/>
        </authorList>
    </citation>
    <scope>NUCLEOTIDE SEQUENCE [LARGE SCALE GENOMIC DNA]</scope>
    <source>
        <strain evidence="3">cv. GZQX0401</strain>
        <tissue evidence="2">Young leaves</tissue>
    </source>
</reference>
<dbReference type="Proteomes" id="UP000027138">
    <property type="component" value="Unassembled WGS sequence"/>
</dbReference>
<accession>A0A067LPC9</accession>
<proteinExistence type="predicted"/>
<protein>
    <submittedName>
        <fullName evidence="2">Uncharacterized protein</fullName>
    </submittedName>
</protein>
<organism evidence="2 3">
    <name type="scientific">Jatropha curcas</name>
    <name type="common">Barbados nut</name>
    <dbReference type="NCBI Taxonomy" id="180498"/>
    <lineage>
        <taxon>Eukaryota</taxon>
        <taxon>Viridiplantae</taxon>
        <taxon>Streptophyta</taxon>
        <taxon>Embryophyta</taxon>
        <taxon>Tracheophyta</taxon>
        <taxon>Spermatophyta</taxon>
        <taxon>Magnoliopsida</taxon>
        <taxon>eudicotyledons</taxon>
        <taxon>Gunneridae</taxon>
        <taxon>Pentapetalae</taxon>
        <taxon>rosids</taxon>
        <taxon>fabids</taxon>
        <taxon>Malpighiales</taxon>
        <taxon>Euphorbiaceae</taxon>
        <taxon>Crotonoideae</taxon>
        <taxon>Jatropheae</taxon>
        <taxon>Jatropha</taxon>
    </lineage>
</organism>
<keyword evidence="3" id="KW-1185">Reference proteome</keyword>
<evidence type="ECO:0000313" key="3">
    <source>
        <dbReference type="Proteomes" id="UP000027138"/>
    </source>
</evidence>
<gene>
    <name evidence="2" type="ORF">JCGZ_10214</name>
</gene>
<feature type="region of interest" description="Disordered" evidence="1">
    <location>
        <begin position="47"/>
        <end position="74"/>
    </location>
</feature>
<dbReference type="EMBL" id="KK914219">
    <property type="protein sequence ID" value="KDP46374.1"/>
    <property type="molecule type" value="Genomic_DNA"/>
</dbReference>